<dbReference type="Pfam" id="PF05795">
    <property type="entry name" value="Plasmodium_Vir"/>
    <property type="match status" value="2"/>
</dbReference>
<evidence type="ECO:0000256" key="1">
    <source>
        <dbReference type="SAM" id="Phobius"/>
    </source>
</evidence>
<dbReference type="InterPro" id="IPR008780">
    <property type="entry name" value="Plasmodium_Vir"/>
</dbReference>
<gene>
    <name evidence="2" type="ORF">PMALA_034650</name>
</gene>
<organism evidence="2 3">
    <name type="scientific">Plasmodium malariae</name>
    <dbReference type="NCBI Taxonomy" id="5858"/>
    <lineage>
        <taxon>Eukaryota</taxon>
        <taxon>Sar</taxon>
        <taxon>Alveolata</taxon>
        <taxon>Apicomplexa</taxon>
        <taxon>Aconoidasida</taxon>
        <taxon>Haemosporida</taxon>
        <taxon>Plasmodiidae</taxon>
        <taxon>Plasmodium</taxon>
        <taxon>Plasmodium (Plasmodium)</taxon>
    </lineage>
</organism>
<feature type="transmembrane region" description="Helical" evidence="1">
    <location>
        <begin position="270"/>
        <end position="289"/>
    </location>
</feature>
<evidence type="ECO:0000313" key="2">
    <source>
        <dbReference type="EMBL" id="SBS91930.1"/>
    </source>
</evidence>
<dbReference type="VEuPathDB" id="PlasmoDB:PmUG01_00070800"/>
<sequence>MPTVLQESFIESLQSKIYYRTKFESFLINSKESFIESLQSKIYYRTKFESSFDYCNAFDDNSKFLGKRSEIYKNEKIKSFANKLMSPLCYVAFNNEGDECNKKCHYLYYWLGNELFNKLEEDSFSEVIEILEDVSNVLSGGGKCKCKFFKNINKEKFEKMKIVYDYCKDHDNIKSTLEGHINKCTKEVNDYLVKATSIYEEVYKCTVNNSETYCSVLKEHAPICFEKKLSHLTCKIKDLTANEQGTSHYNTTILDPELVINVSAFSSSQIFLFFVLPFVGIFFIGFLLYKFTPITSWIHPKVLKNKLIRRNLDYIDTLELTQRTYEQRKSNLDRRQLNVAYHAS</sequence>
<dbReference type="Proteomes" id="UP000078597">
    <property type="component" value="Unassembled WGS sequence"/>
</dbReference>
<reference evidence="3" key="1">
    <citation type="submission" date="2016-05" db="EMBL/GenBank/DDBJ databases">
        <authorList>
            <person name="Naeem Raeece"/>
        </authorList>
    </citation>
    <scope>NUCLEOTIDE SEQUENCE [LARGE SCALE GENOMIC DNA]</scope>
</reference>
<keyword evidence="1" id="KW-1133">Transmembrane helix</keyword>
<evidence type="ECO:0000313" key="3">
    <source>
        <dbReference type="Proteomes" id="UP000078597"/>
    </source>
</evidence>
<proteinExistence type="predicted"/>
<keyword evidence="1" id="KW-0812">Transmembrane</keyword>
<name>A0A1A8WG46_PLAMA</name>
<protein>
    <submittedName>
        <fullName evidence="2">PIR Superfamily Protein</fullName>
    </submittedName>
</protein>
<accession>A0A1A8WG46</accession>
<dbReference type="AlphaFoldDB" id="A0A1A8WG46"/>
<dbReference type="EMBL" id="FLQW01001945">
    <property type="protein sequence ID" value="SBS91930.1"/>
    <property type="molecule type" value="Genomic_DNA"/>
</dbReference>
<keyword evidence="1" id="KW-0472">Membrane</keyword>